<name>A0ABD3TL09_SINWO</name>
<evidence type="ECO:0000256" key="3">
    <source>
        <dbReference type="ARBA" id="ARBA00022692"/>
    </source>
</evidence>
<feature type="compositionally biased region" description="Polar residues" evidence="7">
    <location>
        <begin position="653"/>
        <end position="662"/>
    </location>
</feature>
<protein>
    <recommendedName>
        <fullName evidence="9">Major facilitator superfamily (MFS) profile domain-containing protein</fullName>
    </recommendedName>
</protein>
<feature type="transmembrane region" description="Helical" evidence="8">
    <location>
        <begin position="320"/>
        <end position="347"/>
    </location>
</feature>
<feature type="domain" description="Major facilitator superfamily (MFS) profile" evidence="9">
    <location>
        <begin position="168"/>
        <end position="616"/>
    </location>
</feature>
<dbReference type="Pfam" id="PF07690">
    <property type="entry name" value="MFS_1"/>
    <property type="match status" value="1"/>
</dbReference>
<feature type="transmembrane region" description="Helical" evidence="8">
    <location>
        <begin position="498"/>
        <end position="518"/>
    </location>
</feature>
<feature type="compositionally biased region" description="Basic and acidic residues" evidence="7">
    <location>
        <begin position="55"/>
        <end position="65"/>
    </location>
</feature>
<organism evidence="10 11">
    <name type="scientific">Sinanodonta woodiana</name>
    <name type="common">Chinese pond mussel</name>
    <name type="synonym">Anodonta woodiana</name>
    <dbReference type="NCBI Taxonomy" id="1069815"/>
    <lineage>
        <taxon>Eukaryota</taxon>
        <taxon>Metazoa</taxon>
        <taxon>Spiralia</taxon>
        <taxon>Lophotrochozoa</taxon>
        <taxon>Mollusca</taxon>
        <taxon>Bivalvia</taxon>
        <taxon>Autobranchia</taxon>
        <taxon>Heteroconchia</taxon>
        <taxon>Palaeoheterodonta</taxon>
        <taxon>Unionida</taxon>
        <taxon>Unionoidea</taxon>
        <taxon>Unionidae</taxon>
        <taxon>Unioninae</taxon>
        <taxon>Sinanodonta</taxon>
    </lineage>
</organism>
<reference evidence="10 11" key="1">
    <citation type="submission" date="2024-11" db="EMBL/GenBank/DDBJ databases">
        <title>Chromosome-level genome assembly of the freshwater bivalve Anodonta woodiana.</title>
        <authorList>
            <person name="Chen X."/>
        </authorList>
    </citation>
    <scope>NUCLEOTIDE SEQUENCE [LARGE SCALE GENOMIC DNA]</scope>
    <source>
        <strain evidence="10">MN2024</strain>
        <tissue evidence="10">Gills</tissue>
    </source>
</reference>
<dbReference type="SUPFAM" id="SSF103473">
    <property type="entry name" value="MFS general substrate transporter"/>
    <property type="match status" value="1"/>
</dbReference>
<dbReference type="AlphaFoldDB" id="A0ABD3TL09"/>
<feature type="compositionally biased region" description="Basic and acidic residues" evidence="7">
    <location>
        <begin position="636"/>
        <end position="652"/>
    </location>
</feature>
<dbReference type="EMBL" id="JBJQND010000018">
    <property type="protein sequence ID" value="KAL3837038.1"/>
    <property type="molecule type" value="Genomic_DNA"/>
</dbReference>
<feature type="transmembrane region" description="Helical" evidence="8">
    <location>
        <begin position="285"/>
        <end position="308"/>
    </location>
</feature>
<evidence type="ECO:0000256" key="2">
    <source>
        <dbReference type="ARBA" id="ARBA00022448"/>
    </source>
</evidence>
<dbReference type="InterPro" id="IPR011701">
    <property type="entry name" value="MFS"/>
</dbReference>
<evidence type="ECO:0000256" key="7">
    <source>
        <dbReference type="SAM" id="MobiDB-lite"/>
    </source>
</evidence>
<dbReference type="InterPro" id="IPR020846">
    <property type="entry name" value="MFS_dom"/>
</dbReference>
<dbReference type="GO" id="GO:0016020">
    <property type="term" value="C:membrane"/>
    <property type="evidence" value="ECO:0007669"/>
    <property type="project" value="UniProtKB-SubCell"/>
</dbReference>
<evidence type="ECO:0000256" key="6">
    <source>
        <dbReference type="ARBA" id="ARBA00023136"/>
    </source>
</evidence>
<evidence type="ECO:0000259" key="9">
    <source>
        <dbReference type="PROSITE" id="PS50850"/>
    </source>
</evidence>
<feature type="transmembrane region" description="Helical" evidence="8">
    <location>
        <begin position="558"/>
        <end position="578"/>
    </location>
</feature>
<dbReference type="FunFam" id="1.20.1250.20:FF:000003">
    <property type="entry name" value="Solute carrier family 17 member 3"/>
    <property type="match status" value="1"/>
</dbReference>
<evidence type="ECO:0000313" key="11">
    <source>
        <dbReference type="Proteomes" id="UP001634394"/>
    </source>
</evidence>
<feature type="transmembrane region" description="Helical" evidence="8">
    <location>
        <begin position="462"/>
        <end position="486"/>
    </location>
</feature>
<gene>
    <name evidence="10" type="ORF">ACJMK2_022428</name>
</gene>
<comment type="caution">
    <text evidence="10">The sequence shown here is derived from an EMBL/GenBank/DDBJ whole genome shotgun (WGS) entry which is preliminary data.</text>
</comment>
<dbReference type="PROSITE" id="PS50850">
    <property type="entry name" value="MFS"/>
    <property type="match status" value="1"/>
</dbReference>
<keyword evidence="6 8" id="KW-0472">Membrane</keyword>
<keyword evidence="11" id="KW-1185">Reference proteome</keyword>
<feature type="transmembrane region" description="Helical" evidence="8">
    <location>
        <begin position="524"/>
        <end position="546"/>
    </location>
</feature>
<feature type="transmembrane region" description="Helical" evidence="8">
    <location>
        <begin position="353"/>
        <end position="373"/>
    </location>
</feature>
<dbReference type="InterPro" id="IPR036259">
    <property type="entry name" value="MFS_trans_sf"/>
</dbReference>
<keyword evidence="3 8" id="KW-0812">Transmembrane</keyword>
<evidence type="ECO:0000256" key="8">
    <source>
        <dbReference type="SAM" id="Phobius"/>
    </source>
</evidence>
<evidence type="ECO:0000256" key="1">
    <source>
        <dbReference type="ARBA" id="ARBA00004141"/>
    </source>
</evidence>
<feature type="region of interest" description="Disordered" evidence="7">
    <location>
        <begin position="1"/>
        <end position="81"/>
    </location>
</feature>
<feature type="transmembrane region" description="Helical" evidence="8">
    <location>
        <begin position="590"/>
        <end position="611"/>
    </location>
</feature>
<dbReference type="EMBL" id="JBJQND010000018">
    <property type="protein sequence ID" value="KAL3837037.1"/>
    <property type="molecule type" value="Genomic_DNA"/>
</dbReference>
<dbReference type="GO" id="GO:0015293">
    <property type="term" value="F:symporter activity"/>
    <property type="evidence" value="ECO:0007669"/>
    <property type="project" value="UniProtKB-KW"/>
</dbReference>
<evidence type="ECO:0000256" key="4">
    <source>
        <dbReference type="ARBA" id="ARBA00022847"/>
    </source>
</evidence>
<feature type="compositionally biased region" description="Low complexity" evidence="7">
    <location>
        <begin position="35"/>
        <end position="54"/>
    </location>
</feature>
<evidence type="ECO:0000256" key="5">
    <source>
        <dbReference type="ARBA" id="ARBA00022989"/>
    </source>
</evidence>
<keyword evidence="4" id="KW-0769">Symport</keyword>
<dbReference type="InterPro" id="IPR050382">
    <property type="entry name" value="MFS_Na/Anion_cotransporter"/>
</dbReference>
<feature type="region of interest" description="Disordered" evidence="7">
    <location>
        <begin position="622"/>
        <end position="662"/>
    </location>
</feature>
<dbReference type="Gene3D" id="1.20.1250.20">
    <property type="entry name" value="MFS general substrate transporter like domains"/>
    <property type="match status" value="2"/>
</dbReference>
<keyword evidence="2" id="KW-0813">Transport</keyword>
<dbReference type="CDD" id="cd17318">
    <property type="entry name" value="MFS_SLC17"/>
    <property type="match status" value="1"/>
</dbReference>
<feature type="transmembrane region" description="Helical" evidence="8">
    <location>
        <begin position="229"/>
        <end position="247"/>
    </location>
</feature>
<keyword evidence="5 8" id="KW-1133">Transmembrane helix</keyword>
<feature type="transmembrane region" description="Helical" evidence="8">
    <location>
        <begin position="259"/>
        <end position="279"/>
    </location>
</feature>
<evidence type="ECO:0000313" key="10">
    <source>
        <dbReference type="EMBL" id="KAL3837037.1"/>
    </source>
</evidence>
<comment type="subcellular location">
    <subcellularLocation>
        <location evidence="1">Membrane</location>
        <topology evidence="1">Multi-pass membrane protein</topology>
    </subcellularLocation>
</comment>
<dbReference type="Proteomes" id="UP001634394">
    <property type="component" value="Unassembled WGS sequence"/>
</dbReference>
<proteinExistence type="predicted"/>
<dbReference type="PANTHER" id="PTHR11662:SF40">
    <property type="entry name" value="MAJOR FACILITATOR SUPERFAMILY (MFS) PROFILE DOMAIN-CONTAINING PROTEIN"/>
    <property type="match status" value="1"/>
</dbReference>
<sequence length="662" mass="72613">MGDNKDKANTPPGSPTSVKSDDSEVFRSRKPRTISGSSNDSSGSAGSPPGSPGRSKSERIREARRMSPNRQISHLSRLDSVASSRSRLGSVGSAHRRSSLSLPHADSIPFYLEKPTQEEIDLKQVPWWTSKRVQLSFVCFLGFFCLYAQRVNLSIAIVCMVRSAEHGASIGLNETLFENGTGNGNVTYGMSAYSTTLAPSVKNGDNCPSTALSSGGSKKEAEFVWDKKLQGFILGAFFWGYTVMQIPGGYLSDVFGARLVISCGMIPVGILTILCPLFARGSPYLLLVARVLIGIGEAVMYSGAQTLWAKWSPPHERSRLVGFAFGGCQLGNALTFPIAGFLCAYGFDGGWPSVFYIIGGLGFLWSLFFVFFARNTPGEMPRILPIEKQYIEQSLGVHEMTEEERKKKRHAAKPWLKIFTSLPVWAILVTNACGNYGAYMLLTQMPTYMKEVLKFDIQSNGVFSMIPYLVFWVMVIVAGQFADLLISREILSIVWTRKLCACIGTIIPGIFLVITGYMDCNNQMAAIVLLTLSMGFCGFQFASFFINHGDIAPKYAGTVFGFTNMGASFPGIIAPYVVSAVTPNKTQGEWLLAFYIAGGVYVVGAIFYMIFAQGEVQDWAREDEDETGTPLYELKGIVEEEREPNNDDERKPLSTNSKTNGV</sequence>
<feature type="transmembrane region" description="Helical" evidence="8">
    <location>
        <begin position="415"/>
        <end position="442"/>
    </location>
</feature>
<accession>A0ABD3TL09</accession>
<dbReference type="PANTHER" id="PTHR11662">
    <property type="entry name" value="SOLUTE CARRIER FAMILY 17"/>
    <property type="match status" value="1"/>
</dbReference>